<comment type="caution">
    <text evidence="1">The sequence shown here is derived from an EMBL/GenBank/DDBJ whole genome shotgun (WGS) entry which is preliminary data.</text>
</comment>
<evidence type="ECO:0000313" key="1">
    <source>
        <dbReference type="EMBL" id="MDT0631221.1"/>
    </source>
</evidence>
<protein>
    <submittedName>
        <fullName evidence="1">Nucleotidyltransferase family protein</fullName>
    </submittedName>
</protein>
<reference evidence="1 2" key="1">
    <citation type="submission" date="2023-09" db="EMBL/GenBank/DDBJ databases">
        <authorList>
            <person name="Rey-Velasco X."/>
        </authorList>
    </citation>
    <scope>NUCLEOTIDE SEQUENCE [LARGE SCALE GENOMIC DNA]</scope>
    <source>
        <strain evidence="1 2">F394</strain>
    </source>
</reference>
<dbReference type="RefSeq" id="WP_311662564.1">
    <property type="nucleotide sequence ID" value="NZ_JAVRHT010000009.1"/>
</dbReference>
<dbReference type="Proteomes" id="UP001267426">
    <property type="component" value="Unassembled WGS sequence"/>
</dbReference>
<organism evidence="1 2">
    <name type="scientific">Rubrivirga litoralis</name>
    <dbReference type="NCBI Taxonomy" id="3075598"/>
    <lineage>
        <taxon>Bacteria</taxon>
        <taxon>Pseudomonadati</taxon>
        <taxon>Rhodothermota</taxon>
        <taxon>Rhodothermia</taxon>
        <taxon>Rhodothermales</taxon>
        <taxon>Rubricoccaceae</taxon>
        <taxon>Rubrivirga</taxon>
    </lineage>
</organism>
<sequence length="363" mass="40402">MPLSTLDPSAYEVVRLASRADLSADRAADLQAAGERVDSWRDVLLVAAHHRVLPLLYAHLQPWAPQNVQDELHSYVRRRAMSVLFLNAEMARIARSFDGAGVRFLTFKGPALAEAYGGTARRPFVDNDLLIDPADFDVAARLLGELGFQTRPRSPFQRAGYLRVNGEYTFGRTAGPLISTVDLHTRLVPVGYPYHGPFDALYRRSRMLHLAGETVPTFAWDDLYLALAVNALKDQWNRLRLATDLAETARFVPDWAALEERARQTRCLRALHMAVLVSTDAVGAEYPARVMAAARADARAAQLADRVLRRLPLAHAEPVMEGRDRIRFTLLAPDGVRGQLQYLAYVGLRRVVEPLVSVEGDTA</sequence>
<gene>
    <name evidence="1" type="ORF">RM540_05605</name>
</gene>
<evidence type="ECO:0000313" key="2">
    <source>
        <dbReference type="Proteomes" id="UP001267426"/>
    </source>
</evidence>
<keyword evidence="2" id="KW-1185">Reference proteome</keyword>
<proteinExistence type="predicted"/>
<accession>A0ABU3BPU2</accession>
<dbReference type="EMBL" id="JAVRHT010000009">
    <property type="protein sequence ID" value="MDT0631221.1"/>
    <property type="molecule type" value="Genomic_DNA"/>
</dbReference>
<dbReference type="Pfam" id="PF14907">
    <property type="entry name" value="NTP_transf_5"/>
    <property type="match status" value="1"/>
</dbReference>
<name>A0ABU3BPU2_9BACT</name>
<dbReference type="InterPro" id="IPR039498">
    <property type="entry name" value="NTP_transf_5"/>
</dbReference>